<proteinExistence type="inferred from homology"/>
<dbReference type="EMBL" id="SMAA01000010">
    <property type="protein sequence ID" value="TCS78385.1"/>
    <property type="molecule type" value="Genomic_DNA"/>
</dbReference>
<dbReference type="InterPro" id="IPR029753">
    <property type="entry name" value="D-isomer_DH_CS"/>
</dbReference>
<dbReference type="SUPFAM" id="SSF51735">
    <property type="entry name" value="NAD(P)-binding Rossmann-fold domains"/>
    <property type="match status" value="1"/>
</dbReference>
<organism evidence="7 8">
    <name type="scientific">Pectinatus cerevisiiphilus</name>
    <dbReference type="NCBI Taxonomy" id="86956"/>
    <lineage>
        <taxon>Bacteria</taxon>
        <taxon>Bacillati</taxon>
        <taxon>Bacillota</taxon>
        <taxon>Negativicutes</taxon>
        <taxon>Selenomonadales</taxon>
        <taxon>Selenomonadaceae</taxon>
        <taxon>Pectinatus</taxon>
    </lineage>
</organism>
<dbReference type="PANTHER" id="PTHR43761">
    <property type="entry name" value="D-ISOMER SPECIFIC 2-HYDROXYACID DEHYDROGENASE FAMILY PROTEIN (AFU_ORTHOLOGUE AFUA_1G13630)"/>
    <property type="match status" value="1"/>
</dbReference>
<reference evidence="7 8" key="1">
    <citation type="submission" date="2019-03" db="EMBL/GenBank/DDBJ databases">
        <title>Genomic Encyclopedia of Type Strains, Phase IV (KMG-IV): sequencing the most valuable type-strain genomes for metagenomic binning, comparative biology and taxonomic classification.</title>
        <authorList>
            <person name="Goeker M."/>
        </authorList>
    </citation>
    <scope>NUCLEOTIDE SEQUENCE [LARGE SCALE GENOMIC DNA]</scope>
    <source>
        <strain evidence="7 8">DSM 20467</strain>
    </source>
</reference>
<dbReference type="InterPro" id="IPR006140">
    <property type="entry name" value="D-isomer_DH_NAD-bd"/>
</dbReference>
<dbReference type="GO" id="GO:0051287">
    <property type="term" value="F:NAD binding"/>
    <property type="evidence" value="ECO:0007669"/>
    <property type="project" value="InterPro"/>
</dbReference>
<dbReference type="AlphaFoldDB" id="A0A4R3K6F5"/>
<keyword evidence="2 4" id="KW-0560">Oxidoreductase</keyword>
<comment type="caution">
    <text evidence="7">The sequence shown here is derived from an EMBL/GenBank/DDBJ whole genome shotgun (WGS) entry which is preliminary data.</text>
</comment>
<dbReference type="PROSITE" id="PS00671">
    <property type="entry name" value="D_2_HYDROXYACID_DH_3"/>
    <property type="match status" value="1"/>
</dbReference>
<dbReference type="InterPro" id="IPR050418">
    <property type="entry name" value="D-iso_2-hydroxyacid_DH_PdxB"/>
</dbReference>
<evidence type="ECO:0000256" key="3">
    <source>
        <dbReference type="ARBA" id="ARBA00023027"/>
    </source>
</evidence>
<protein>
    <submittedName>
        <fullName evidence="7">D-3-phosphoglycerate dehydrogenase</fullName>
    </submittedName>
</protein>
<evidence type="ECO:0000259" key="6">
    <source>
        <dbReference type="Pfam" id="PF02826"/>
    </source>
</evidence>
<dbReference type="InterPro" id="IPR006139">
    <property type="entry name" value="D-isomer_2_OHA_DH_cat_dom"/>
</dbReference>
<feature type="domain" description="D-isomer specific 2-hydroxyacid dehydrogenase NAD-binding" evidence="6">
    <location>
        <begin position="108"/>
        <end position="286"/>
    </location>
</feature>
<keyword evidence="8" id="KW-1185">Reference proteome</keyword>
<dbReference type="Pfam" id="PF02826">
    <property type="entry name" value="2-Hacid_dh_C"/>
    <property type="match status" value="1"/>
</dbReference>
<dbReference type="OrthoDB" id="9805416at2"/>
<dbReference type="InterPro" id="IPR036291">
    <property type="entry name" value="NAD(P)-bd_dom_sf"/>
</dbReference>
<accession>A0A4R3K6F5</accession>
<dbReference type="Proteomes" id="UP000295188">
    <property type="component" value="Unassembled WGS sequence"/>
</dbReference>
<dbReference type="GO" id="GO:0016616">
    <property type="term" value="F:oxidoreductase activity, acting on the CH-OH group of donors, NAD or NADP as acceptor"/>
    <property type="evidence" value="ECO:0007669"/>
    <property type="project" value="InterPro"/>
</dbReference>
<dbReference type="PANTHER" id="PTHR43761:SF1">
    <property type="entry name" value="D-ISOMER SPECIFIC 2-HYDROXYACID DEHYDROGENASE CATALYTIC DOMAIN-CONTAINING PROTEIN-RELATED"/>
    <property type="match status" value="1"/>
</dbReference>
<dbReference type="CDD" id="cd12175">
    <property type="entry name" value="2-Hacid_dh_11"/>
    <property type="match status" value="1"/>
</dbReference>
<evidence type="ECO:0000256" key="2">
    <source>
        <dbReference type="ARBA" id="ARBA00023002"/>
    </source>
</evidence>
<name>A0A4R3K6F5_9FIRM</name>
<dbReference type="SUPFAM" id="SSF52283">
    <property type="entry name" value="Formate/glycerate dehydrogenase catalytic domain-like"/>
    <property type="match status" value="1"/>
</dbReference>
<evidence type="ECO:0000313" key="8">
    <source>
        <dbReference type="Proteomes" id="UP000295188"/>
    </source>
</evidence>
<evidence type="ECO:0000259" key="5">
    <source>
        <dbReference type="Pfam" id="PF00389"/>
    </source>
</evidence>
<sequence>MLACIFLDEVDELTERLVRQAAPKNAQVLFLSEIEENKRAEYLEKADALLTATYIVDEKLLRQCKNLKIVQKTGVGTDNIDKKAAAALDIKVDNVPGGNANGVAELTMGLILAIYRNLIPLAALGHRGKWAMWEYRGASFEIRGKVHGIVGFGHIGKRTAQLSRVFGAKLIYYNRTRQAEDIEREYAVKYVPLDVLLQKADIISIHLPLTKETKNLIDAKRLKLLKDNAVIVNVGRGGIINEEALYEEMKKGRFAGAGIDVWAKEPFDSQNKLITLPNVIATPHVGAGTLDTMREVYRLCFEKIIAACD</sequence>
<evidence type="ECO:0000256" key="1">
    <source>
        <dbReference type="ARBA" id="ARBA00005854"/>
    </source>
</evidence>
<evidence type="ECO:0000256" key="4">
    <source>
        <dbReference type="RuleBase" id="RU003719"/>
    </source>
</evidence>
<feature type="domain" description="D-isomer specific 2-hydroxyacid dehydrogenase catalytic" evidence="5">
    <location>
        <begin position="7"/>
        <end position="308"/>
    </location>
</feature>
<dbReference type="RefSeq" id="WP_132549886.1">
    <property type="nucleotide sequence ID" value="NZ_SMAA01000010.1"/>
</dbReference>
<dbReference type="Pfam" id="PF00389">
    <property type="entry name" value="2-Hacid_dh"/>
    <property type="match status" value="1"/>
</dbReference>
<keyword evidence="3" id="KW-0520">NAD</keyword>
<evidence type="ECO:0000313" key="7">
    <source>
        <dbReference type="EMBL" id="TCS78385.1"/>
    </source>
</evidence>
<dbReference type="Gene3D" id="3.40.50.720">
    <property type="entry name" value="NAD(P)-binding Rossmann-like Domain"/>
    <property type="match status" value="2"/>
</dbReference>
<dbReference type="PROSITE" id="PS00670">
    <property type="entry name" value="D_2_HYDROXYACID_DH_2"/>
    <property type="match status" value="1"/>
</dbReference>
<dbReference type="FunFam" id="3.40.50.720:FF:000203">
    <property type="entry name" value="D-3-phosphoglycerate dehydrogenase (SerA)"/>
    <property type="match status" value="1"/>
</dbReference>
<gene>
    <name evidence="7" type="ORF">EDC37_11013</name>
</gene>
<comment type="similarity">
    <text evidence="1 4">Belongs to the D-isomer specific 2-hydroxyacid dehydrogenase family.</text>
</comment>